<evidence type="ECO:0000313" key="11">
    <source>
        <dbReference type="Proteomes" id="UP001519887"/>
    </source>
</evidence>
<dbReference type="Pfam" id="PF12698">
    <property type="entry name" value="ABC2_membrane_3"/>
    <property type="match status" value="1"/>
</dbReference>
<comment type="similarity">
    <text evidence="2">Belongs to the ABC-2 integral membrane protein family.</text>
</comment>
<keyword evidence="5 8" id="KW-0812">Transmembrane</keyword>
<evidence type="ECO:0000256" key="8">
    <source>
        <dbReference type="SAM" id="Phobius"/>
    </source>
</evidence>
<name>A0ABS7C5B8_9BACL</name>
<keyword evidence="3" id="KW-0813">Transport</keyword>
<keyword evidence="6 8" id="KW-1133">Transmembrane helix</keyword>
<reference evidence="10 11" key="1">
    <citation type="submission" date="2021-07" db="EMBL/GenBank/DDBJ databases">
        <title>Paenibacillus radiodurans sp. nov., isolated from the southeastern edge of Tengger Desert.</title>
        <authorList>
            <person name="Zhang G."/>
        </authorList>
    </citation>
    <scope>NUCLEOTIDE SEQUENCE [LARGE SCALE GENOMIC DNA]</scope>
    <source>
        <strain evidence="10 11">CCM 7311</strain>
    </source>
</reference>
<protein>
    <submittedName>
        <fullName evidence="10">ABC transporter permease</fullName>
    </submittedName>
</protein>
<evidence type="ECO:0000256" key="7">
    <source>
        <dbReference type="ARBA" id="ARBA00023136"/>
    </source>
</evidence>
<sequence>MFPVFLAQWMKDRRSPVLVLVFLAISIGATLLSSSLMGSNKMKIDVFGDQGLTKAEAESWIDRLNQSEAYQFKLRDEKQARLDVREGRVDVAVKLMAEDYRMIAAVDGPNVEIVERQVHAVFEKELKLRAAAEQAKDASGFRQAADHDLQQPALTLRTQSLNGQAIAKYDMSVHYLFGFTLFLVIFTIGFKVSALTSEKASGIWNRVILSPVRKTEMYLGHLLYSSLVGFAQIAIVFLVFRYGFGYQLGEQFGMLLILGALYTFAMVAFAMLLAGVLRTPEQFNSVLPAIVPIMPMLGGVYVPPGTLTNPIILGLAQIFPLTHALQALTGVAIYEDGWSDVLMPAAKLLLIGVVCLGVGINLMERQKA</sequence>
<feature type="transmembrane region" description="Helical" evidence="8">
    <location>
        <begin position="252"/>
        <end position="277"/>
    </location>
</feature>
<evidence type="ECO:0000256" key="5">
    <source>
        <dbReference type="ARBA" id="ARBA00022692"/>
    </source>
</evidence>
<proteinExistence type="inferred from homology"/>
<accession>A0ABS7C5B8</accession>
<feature type="transmembrane region" description="Helical" evidence="8">
    <location>
        <begin position="175"/>
        <end position="197"/>
    </location>
</feature>
<keyword evidence="11" id="KW-1185">Reference proteome</keyword>
<organism evidence="10 11">
    <name type="scientific">Paenibacillus sepulcri</name>
    <dbReference type="NCBI Taxonomy" id="359917"/>
    <lineage>
        <taxon>Bacteria</taxon>
        <taxon>Bacillati</taxon>
        <taxon>Bacillota</taxon>
        <taxon>Bacilli</taxon>
        <taxon>Bacillales</taxon>
        <taxon>Paenibacillaceae</taxon>
        <taxon>Paenibacillus</taxon>
    </lineage>
</organism>
<dbReference type="PANTHER" id="PTHR30294">
    <property type="entry name" value="MEMBRANE COMPONENT OF ABC TRANSPORTER YHHJ-RELATED"/>
    <property type="match status" value="1"/>
</dbReference>
<dbReference type="PROSITE" id="PS51012">
    <property type="entry name" value="ABC_TM2"/>
    <property type="match status" value="1"/>
</dbReference>
<evidence type="ECO:0000256" key="2">
    <source>
        <dbReference type="ARBA" id="ARBA00007783"/>
    </source>
</evidence>
<keyword evidence="4" id="KW-1003">Cell membrane</keyword>
<feature type="transmembrane region" description="Helical" evidence="8">
    <location>
        <begin position="15"/>
        <end position="33"/>
    </location>
</feature>
<dbReference type="InterPro" id="IPR051449">
    <property type="entry name" value="ABC-2_transporter_component"/>
</dbReference>
<feature type="domain" description="ABC transmembrane type-2" evidence="9">
    <location>
        <begin position="138"/>
        <end position="366"/>
    </location>
</feature>
<dbReference type="Proteomes" id="UP001519887">
    <property type="component" value="Unassembled WGS sequence"/>
</dbReference>
<evidence type="ECO:0000256" key="6">
    <source>
        <dbReference type="ARBA" id="ARBA00022989"/>
    </source>
</evidence>
<evidence type="ECO:0000259" key="9">
    <source>
        <dbReference type="PROSITE" id="PS51012"/>
    </source>
</evidence>
<dbReference type="RefSeq" id="WP_210039556.1">
    <property type="nucleotide sequence ID" value="NZ_JBHLVU010000005.1"/>
</dbReference>
<dbReference type="EMBL" id="JAHZIK010000501">
    <property type="protein sequence ID" value="MBW7456113.1"/>
    <property type="molecule type" value="Genomic_DNA"/>
</dbReference>
<dbReference type="PANTHER" id="PTHR30294:SF29">
    <property type="entry name" value="MULTIDRUG ABC TRANSPORTER PERMEASE YBHS-RELATED"/>
    <property type="match status" value="1"/>
</dbReference>
<evidence type="ECO:0000256" key="1">
    <source>
        <dbReference type="ARBA" id="ARBA00004651"/>
    </source>
</evidence>
<evidence type="ECO:0000256" key="4">
    <source>
        <dbReference type="ARBA" id="ARBA00022475"/>
    </source>
</evidence>
<keyword evidence="7 8" id="KW-0472">Membrane</keyword>
<dbReference type="InterPro" id="IPR013525">
    <property type="entry name" value="ABC2_TM"/>
</dbReference>
<gene>
    <name evidence="10" type="ORF">K0U00_18960</name>
</gene>
<dbReference type="InterPro" id="IPR047817">
    <property type="entry name" value="ABC2_TM_bact-type"/>
</dbReference>
<feature type="transmembrane region" description="Helical" evidence="8">
    <location>
        <begin position="345"/>
        <end position="363"/>
    </location>
</feature>
<evidence type="ECO:0000256" key="3">
    <source>
        <dbReference type="ARBA" id="ARBA00022448"/>
    </source>
</evidence>
<evidence type="ECO:0000313" key="10">
    <source>
        <dbReference type="EMBL" id="MBW7456113.1"/>
    </source>
</evidence>
<feature type="transmembrane region" description="Helical" evidence="8">
    <location>
        <begin position="217"/>
        <end position="240"/>
    </location>
</feature>
<comment type="caution">
    <text evidence="10">The sequence shown here is derived from an EMBL/GenBank/DDBJ whole genome shotgun (WGS) entry which is preliminary data.</text>
</comment>
<comment type="subcellular location">
    <subcellularLocation>
        <location evidence="1">Cell membrane</location>
        <topology evidence="1">Multi-pass membrane protein</topology>
    </subcellularLocation>
</comment>